<feature type="compositionally biased region" description="Basic and acidic residues" evidence="1">
    <location>
        <begin position="148"/>
        <end position="157"/>
    </location>
</feature>
<dbReference type="AlphaFoldDB" id="A0A419RVS9"/>
<dbReference type="Proteomes" id="UP000285232">
    <property type="component" value="Unassembled WGS sequence"/>
</dbReference>
<evidence type="ECO:0000313" key="3">
    <source>
        <dbReference type="EMBL" id="RJY09881.1"/>
    </source>
</evidence>
<proteinExistence type="predicted"/>
<sequence length="178" mass="20342">MVAASTRRSDRQYWRGGAKPPIYPAMKKFFRRISPRKAVRDFTGHWKQPTPHRWQILGVACAATFALFMLFLPETERAPPERPELIWITTLDEDRSEAEIIADNCANQRLKNELQAKLDERAELRREIYRALGEATFIDVDELEAEAEAERAARGEPEGPTPEELALSLEEYCARAAG</sequence>
<keyword evidence="4" id="KW-1185">Reference proteome</keyword>
<accession>A0A419RVS9</accession>
<keyword evidence="2" id="KW-0812">Transmembrane</keyword>
<evidence type="ECO:0000256" key="2">
    <source>
        <dbReference type="SAM" id="Phobius"/>
    </source>
</evidence>
<evidence type="ECO:0000313" key="4">
    <source>
        <dbReference type="Proteomes" id="UP000285232"/>
    </source>
</evidence>
<keyword evidence="2" id="KW-0472">Membrane</keyword>
<feature type="region of interest" description="Disordered" evidence="1">
    <location>
        <begin position="146"/>
        <end position="166"/>
    </location>
</feature>
<feature type="transmembrane region" description="Helical" evidence="2">
    <location>
        <begin position="54"/>
        <end position="72"/>
    </location>
</feature>
<name>A0A419RVS9_9SPHN</name>
<gene>
    <name evidence="3" type="ORF">D6201_11425</name>
</gene>
<protein>
    <submittedName>
        <fullName evidence="3">Uncharacterized protein</fullName>
    </submittedName>
</protein>
<comment type="caution">
    <text evidence="3">The sequence shown here is derived from an EMBL/GenBank/DDBJ whole genome shotgun (WGS) entry which is preliminary data.</text>
</comment>
<reference evidence="3 4" key="1">
    <citation type="journal article" date="2017" name="Int. J. Syst. Evol. Microbiol.">
        <title>Erythrobacter aquimixticola sp. nov., isolated from the junction between the ocean and a freshwater spring.</title>
        <authorList>
            <person name="Park S."/>
            <person name="Jung Y.T."/>
            <person name="Choi S.J."/>
            <person name="Yoon J.H."/>
        </authorList>
    </citation>
    <scope>NUCLEOTIDE SEQUENCE [LARGE SCALE GENOMIC DNA]</scope>
    <source>
        <strain evidence="3 4">JSSK-14</strain>
    </source>
</reference>
<keyword evidence="2" id="KW-1133">Transmembrane helix</keyword>
<evidence type="ECO:0000256" key="1">
    <source>
        <dbReference type="SAM" id="MobiDB-lite"/>
    </source>
</evidence>
<dbReference type="EMBL" id="RAHX01000001">
    <property type="protein sequence ID" value="RJY09881.1"/>
    <property type="molecule type" value="Genomic_DNA"/>
</dbReference>
<organism evidence="3 4">
    <name type="scientific">Aurantiacibacter aquimixticola</name>
    <dbReference type="NCBI Taxonomy" id="1958945"/>
    <lineage>
        <taxon>Bacteria</taxon>
        <taxon>Pseudomonadati</taxon>
        <taxon>Pseudomonadota</taxon>
        <taxon>Alphaproteobacteria</taxon>
        <taxon>Sphingomonadales</taxon>
        <taxon>Erythrobacteraceae</taxon>
        <taxon>Aurantiacibacter</taxon>
    </lineage>
</organism>